<evidence type="ECO:0000313" key="2">
    <source>
        <dbReference type="Proteomes" id="UP000054279"/>
    </source>
</evidence>
<dbReference type="Proteomes" id="UP000054279">
    <property type="component" value="Unassembled WGS sequence"/>
</dbReference>
<reference evidence="1 2" key="1">
    <citation type="submission" date="2014-06" db="EMBL/GenBank/DDBJ databases">
        <title>Evolutionary Origins and Diversification of the Mycorrhizal Mutualists.</title>
        <authorList>
            <consortium name="DOE Joint Genome Institute"/>
            <consortium name="Mycorrhizal Genomics Consortium"/>
            <person name="Kohler A."/>
            <person name="Kuo A."/>
            <person name="Nagy L.G."/>
            <person name="Floudas D."/>
            <person name="Copeland A."/>
            <person name="Barry K.W."/>
            <person name="Cichocki N."/>
            <person name="Veneault-Fourrey C."/>
            <person name="LaButti K."/>
            <person name="Lindquist E.A."/>
            <person name="Lipzen A."/>
            <person name="Lundell T."/>
            <person name="Morin E."/>
            <person name="Murat C."/>
            <person name="Riley R."/>
            <person name="Ohm R."/>
            <person name="Sun H."/>
            <person name="Tunlid A."/>
            <person name="Henrissat B."/>
            <person name="Grigoriev I.V."/>
            <person name="Hibbett D.S."/>
            <person name="Martin F."/>
        </authorList>
    </citation>
    <scope>NUCLEOTIDE SEQUENCE [LARGE SCALE GENOMIC DNA]</scope>
    <source>
        <strain evidence="1 2">SS14</strain>
    </source>
</reference>
<dbReference type="AlphaFoldDB" id="A0A0C9UM14"/>
<proteinExistence type="predicted"/>
<protein>
    <submittedName>
        <fullName evidence="1">Uncharacterized protein</fullName>
    </submittedName>
</protein>
<name>A0A0C9UM14_SPHS4</name>
<organism evidence="1 2">
    <name type="scientific">Sphaerobolus stellatus (strain SS14)</name>
    <dbReference type="NCBI Taxonomy" id="990650"/>
    <lineage>
        <taxon>Eukaryota</taxon>
        <taxon>Fungi</taxon>
        <taxon>Dikarya</taxon>
        <taxon>Basidiomycota</taxon>
        <taxon>Agaricomycotina</taxon>
        <taxon>Agaricomycetes</taxon>
        <taxon>Phallomycetidae</taxon>
        <taxon>Geastrales</taxon>
        <taxon>Sphaerobolaceae</taxon>
        <taxon>Sphaerobolus</taxon>
    </lineage>
</organism>
<keyword evidence="2" id="KW-1185">Reference proteome</keyword>
<dbReference type="OrthoDB" id="3235294at2759"/>
<dbReference type="EMBL" id="KN837367">
    <property type="protein sequence ID" value="KIJ26496.1"/>
    <property type="molecule type" value="Genomic_DNA"/>
</dbReference>
<dbReference type="HOGENOM" id="CLU_132759_0_0_1"/>
<gene>
    <name evidence="1" type="ORF">M422DRAFT_71895</name>
</gene>
<sequence length="165" mass="18140">MVAAMAVRAKFNNPYGDQYPDNNDSKEVFLQANGLEHAGDGDRHVLILWLNGQDAQGNGYTQILQLTGGPGNYAFYHPSVNAQSAISLAANTFYNLGTFTRAQRDQIIALALAVKFEKTSHVNSCRTWTRDLLEAMVNVNLISQDKFGEIDQGVPLKKRVPELAG</sequence>
<evidence type="ECO:0000313" key="1">
    <source>
        <dbReference type="EMBL" id="KIJ26496.1"/>
    </source>
</evidence>
<accession>A0A0C9UM14</accession>